<reference evidence="7 8" key="1">
    <citation type="submission" date="2018-06" db="EMBL/GenBank/DDBJ databases">
        <title>Sphaerisporangium craniellae sp. nov., isolated from a marine sponge in the South China Sea.</title>
        <authorList>
            <person name="Li L."/>
        </authorList>
    </citation>
    <scope>NUCLEOTIDE SEQUENCE [LARGE SCALE GENOMIC DNA]</scope>
    <source>
        <strain evidence="7 8">CCTCC AA 208026</strain>
    </source>
</reference>
<evidence type="ECO:0000313" key="8">
    <source>
        <dbReference type="Proteomes" id="UP000253094"/>
    </source>
</evidence>
<feature type="binding site" evidence="6">
    <location>
        <position position="116"/>
    </location>
    <ligand>
        <name>Fe cation</name>
        <dbReference type="ChEBI" id="CHEBI:24875"/>
        <note>catalytic</note>
    </ligand>
</feature>
<dbReference type="SUPFAM" id="SSF51182">
    <property type="entry name" value="RmlC-like cupins"/>
    <property type="match status" value="1"/>
</dbReference>
<dbReference type="PANTHER" id="PTHR12918:SF1">
    <property type="entry name" value="CYSTEINE DIOXYGENASE TYPE 1"/>
    <property type="match status" value="1"/>
</dbReference>
<accession>A0A367FPE4</accession>
<evidence type="ECO:0000256" key="1">
    <source>
        <dbReference type="ARBA" id="ARBA00006622"/>
    </source>
</evidence>
<dbReference type="InterPro" id="IPR010300">
    <property type="entry name" value="CDO_1"/>
</dbReference>
<dbReference type="PANTHER" id="PTHR12918">
    <property type="entry name" value="CYSTEINE DIOXYGENASE"/>
    <property type="match status" value="1"/>
</dbReference>
<protein>
    <submittedName>
        <fullName evidence="7">Cysteine dioxygenase</fullName>
    </submittedName>
</protein>
<evidence type="ECO:0000256" key="2">
    <source>
        <dbReference type="ARBA" id="ARBA00022723"/>
    </source>
</evidence>
<dbReference type="Pfam" id="PF05995">
    <property type="entry name" value="CDO_I"/>
    <property type="match status" value="1"/>
</dbReference>
<dbReference type="RefSeq" id="WP_114027768.1">
    <property type="nucleotide sequence ID" value="NZ_QOIL01000003.1"/>
</dbReference>
<dbReference type="CDD" id="cd10548">
    <property type="entry name" value="cupin_CDO"/>
    <property type="match status" value="1"/>
</dbReference>
<dbReference type="InterPro" id="IPR011051">
    <property type="entry name" value="RmlC_Cupin_sf"/>
</dbReference>
<dbReference type="Gene3D" id="2.60.120.10">
    <property type="entry name" value="Jelly Rolls"/>
    <property type="match status" value="1"/>
</dbReference>
<keyword evidence="4" id="KW-0560">Oxidoreductase</keyword>
<dbReference type="GO" id="GO:0016702">
    <property type="term" value="F:oxidoreductase activity, acting on single donors with incorporation of molecular oxygen, incorporation of two atoms of oxygen"/>
    <property type="evidence" value="ECO:0007669"/>
    <property type="project" value="InterPro"/>
</dbReference>
<keyword evidence="2 6" id="KW-0479">Metal-binding</keyword>
<dbReference type="EMBL" id="QOIL01000003">
    <property type="protein sequence ID" value="RCG32151.1"/>
    <property type="molecule type" value="Genomic_DNA"/>
</dbReference>
<name>A0A367FPE4_9ACTN</name>
<comment type="caution">
    <text evidence="7">The sequence shown here is derived from an EMBL/GenBank/DDBJ whole genome shotgun (WGS) entry which is preliminary data.</text>
</comment>
<keyword evidence="8" id="KW-1185">Reference proteome</keyword>
<proteinExistence type="inferred from homology"/>
<dbReference type="AlphaFoldDB" id="A0A367FPE4"/>
<evidence type="ECO:0000256" key="4">
    <source>
        <dbReference type="ARBA" id="ARBA00023002"/>
    </source>
</evidence>
<dbReference type="Proteomes" id="UP000253094">
    <property type="component" value="Unassembled WGS sequence"/>
</dbReference>
<keyword evidence="3 7" id="KW-0223">Dioxygenase</keyword>
<dbReference type="GO" id="GO:0008198">
    <property type="term" value="F:ferrous iron binding"/>
    <property type="evidence" value="ECO:0007669"/>
    <property type="project" value="TreeGrafter"/>
</dbReference>
<dbReference type="OrthoDB" id="4217976at2"/>
<feature type="binding site" evidence="6">
    <location>
        <position position="70"/>
    </location>
    <ligand>
        <name>Fe cation</name>
        <dbReference type="ChEBI" id="CHEBI:24875"/>
        <note>catalytic</note>
    </ligand>
</feature>
<sequence length="169" mass="19141">MSWESLPERFLDKRELRALVEDLADRPDLWSHHIAFGETGEARHYASLHRDSFVDIWVICWRPEDDTGWHDHDVSSGAVRVIAGTLLESNPRIGGEHVETLVSEGESLAFGPEHIHRINGHAEHSVSIHAYSPPLWRLGQYSISEDGVMRRASVSYADELRQVEAEALV</sequence>
<feature type="binding site" evidence="6">
    <location>
        <position position="72"/>
    </location>
    <ligand>
        <name>Fe cation</name>
        <dbReference type="ChEBI" id="CHEBI:24875"/>
        <note>catalytic</note>
    </ligand>
</feature>
<evidence type="ECO:0000256" key="5">
    <source>
        <dbReference type="ARBA" id="ARBA00023004"/>
    </source>
</evidence>
<evidence type="ECO:0000256" key="6">
    <source>
        <dbReference type="PIRSR" id="PIRSR610300-51"/>
    </source>
</evidence>
<evidence type="ECO:0000313" key="7">
    <source>
        <dbReference type="EMBL" id="RCG32151.1"/>
    </source>
</evidence>
<evidence type="ECO:0000256" key="3">
    <source>
        <dbReference type="ARBA" id="ARBA00022964"/>
    </source>
</evidence>
<organism evidence="7 8">
    <name type="scientific">Sphaerisporangium album</name>
    <dbReference type="NCBI Taxonomy" id="509200"/>
    <lineage>
        <taxon>Bacteria</taxon>
        <taxon>Bacillati</taxon>
        <taxon>Actinomycetota</taxon>
        <taxon>Actinomycetes</taxon>
        <taxon>Streptosporangiales</taxon>
        <taxon>Streptosporangiaceae</taxon>
        <taxon>Sphaerisporangium</taxon>
    </lineage>
</organism>
<gene>
    <name evidence="7" type="ORF">DQ384_06470</name>
</gene>
<dbReference type="InterPro" id="IPR014710">
    <property type="entry name" value="RmlC-like_jellyroll"/>
</dbReference>
<comment type="similarity">
    <text evidence="1">Belongs to the cysteine dioxygenase family.</text>
</comment>
<keyword evidence="5 6" id="KW-0408">Iron</keyword>